<sequence>MRPTALLVFLLGVFAPAMARLSKDQIVSRLGDLTVTAAKLVTPAQQINLINGVLIVSNAGPLHTVVTGLKGVAEGFTTATTALAGTGRFSNPTSAEDIHNALNRYTIVQARLLNELRKKAGLLARIFSLVGTPTTDGLEELRKGTNAFTLEIIKLVQPFNQKSEIVNVYASSQEAIAQTIKARSVCPLI</sequence>
<gene>
    <name evidence="2" type="ORF">HK097_011576</name>
</gene>
<reference evidence="2" key="1">
    <citation type="submission" date="2020-05" db="EMBL/GenBank/DDBJ databases">
        <title>Phylogenomic resolution of chytrid fungi.</title>
        <authorList>
            <person name="Stajich J.E."/>
            <person name="Amses K."/>
            <person name="Simmons R."/>
            <person name="Seto K."/>
            <person name="Myers J."/>
            <person name="Bonds A."/>
            <person name="Quandt C.A."/>
            <person name="Barry K."/>
            <person name="Liu P."/>
            <person name="Grigoriev I."/>
            <person name="Longcore J.E."/>
            <person name="James T.Y."/>
        </authorList>
    </citation>
    <scope>NUCLEOTIDE SEQUENCE</scope>
    <source>
        <strain evidence="2">JEL0318</strain>
    </source>
</reference>
<evidence type="ECO:0000256" key="1">
    <source>
        <dbReference type="SAM" id="SignalP"/>
    </source>
</evidence>
<evidence type="ECO:0000313" key="2">
    <source>
        <dbReference type="EMBL" id="KAJ3047388.1"/>
    </source>
</evidence>
<protein>
    <submittedName>
        <fullName evidence="2">Uncharacterized protein</fullName>
    </submittedName>
</protein>
<dbReference type="AlphaFoldDB" id="A0AAD5S633"/>
<dbReference type="EMBL" id="JADGJD010000971">
    <property type="protein sequence ID" value="KAJ3047388.1"/>
    <property type="molecule type" value="Genomic_DNA"/>
</dbReference>
<feature type="chain" id="PRO_5042037635" evidence="1">
    <location>
        <begin position="20"/>
        <end position="189"/>
    </location>
</feature>
<name>A0AAD5S633_9FUNG</name>
<comment type="caution">
    <text evidence="2">The sequence shown here is derived from an EMBL/GenBank/DDBJ whole genome shotgun (WGS) entry which is preliminary data.</text>
</comment>
<proteinExistence type="predicted"/>
<keyword evidence="3" id="KW-1185">Reference proteome</keyword>
<accession>A0AAD5S633</accession>
<feature type="signal peptide" evidence="1">
    <location>
        <begin position="1"/>
        <end position="19"/>
    </location>
</feature>
<keyword evidence="1" id="KW-0732">Signal</keyword>
<organism evidence="2 3">
    <name type="scientific">Rhizophlyctis rosea</name>
    <dbReference type="NCBI Taxonomy" id="64517"/>
    <lineage>
        <taxon>Eukaryota</taxon>
        <taxon>Fungi</taxon>
        <taxon>Fungi incertae sedis</taxon>
        <taxon>Chytridiomycota</taxon>
        <taxon>Chytridiomycota incertae sedis</taxon>
        <taxon>Chytridiomycetes</taxon>
        <taxon>Rhizophlyctidales</taxon>
        <taxon>Rhizophlyctidaceae</taxon>
        <taxon>Rhizophlyctis</taxon>
    </lineage>
</organism>
<dbReference type="Proteomes" id="UP001212841">
    <property type="component" value="Unassembled WGS sequence"/>
</dbReference>
<evidence type="ECO:0000313" key="3">
    <source>
        <dbReference type="Proteomes" id="UP001212841"/>
    </source>
</evidence>